<gene>
    <name evidence="2" type="ORF">PAPOLLO_LOCUS5652</name>
</gene>
<name>A0A8S3WG34_PARAO</name>
<evidence type="ECO:0000313" key="3">
    <source>
        <dbReference type="Proteomes" id="UP000691718"/>
    </source>
</evidence>
<reference evidence="2" key="1">
    <citation type="submission" date="2021-04" db="EMBL/GenBank/DDBJ databases">
        <authorList>
            <person name="Tunstrom K."/>
        </authorList>
    </citation>
    <scope>NUCLEOTIDE SEQUENCE</scope>
</reference>
<organism evidence="2 3">
    <name type="scientific">Parnassius apollo</name>
    <name type="common">Apollo butterfly</name>
    <name type="synonym">Papilio apollo</name>
    <dbReference type="NCBI Taxonomy" id="110799"/>
    <lineage>
        <taxon>Eukaryota</taxon>
        <taxon>Metazoa</taxon>
        <taxon>Ecdysozoa</taxon>
        <taxon>Arthropoda</taxon>
        <taxon>Hexapoda</taxon>
        <taxon>Insecta</taxon>
        <taxon>Pterygota</taxon>
        <taxon>Neoptera</taxon>
        <taxon>Endopterygota</taxon>
        <taxon>Lepidoptera</taxon>
        <taxon>Glossata</taxon>
        <taxon>Ditrysia</taxon>
        <taxon>Papilionoidea</taxon>
        <taxon>Papilionidae</taxon>
        <taxon>Parnassiinae</taxon>
        <taxon>Parnassini</taxon>
        <taxon>Parnassius</taxon>
        <taxon>Parnassius</taxon>
    </lineage>
</organism>
<feature type="region of interest" description="Disordered" evidence="1">
    <location>
        <begin position="116"/>
        <end position="138"/>
    </location>
</feature>
<sequence>MSILLSTPKEKRRMEKTSLSDLYERSESYVAAAVNGSLVPNGVRATILKKAGIIEDKDYSVTVKAMIAQGMAARMLGNLSYSEVVRRLAENERAGEKTEGICPLSGNVVPKEALRPSSLTDTAPASLPTTSTNAASESCTSKLELTVDDILKTPKDLGRPEVKKGDSSAKCLRLTNEKVMQEELQSQPTTSGKSGSKTKKSKEDVWECDLCEVLYSTDVKKRMEPNGSNAHIA</sequence>
<dbReference type="AlphaFoldDB" id="A0A8S3WG34"/>
<dbReference type="EMBL" id="CAJQZP010000341">
    <property type="protein sequence ID" value="CAG4957168.1"/>
    <property type="molecule type" value="Genomic_DNA"/>
</dbReference>
<proteinExistence type="predicted"/>
<evidence type="ECO:0000256" key="1">
    <source>
        <dbReference type="SAM" id="MobiDB-lite"/>
    </source>
</evidence>
<feature type="region of interest" description="Disordered" evidence="1">
    <location>
        <begin position="180"/>
        <end position="203"/>
    </location>
</feature>
<dbReference type="OrthoDB" id="7464135at2759"/>
<keyword evidence="3" id="KW-1185">Reference proteome</keyword>
<accession>A0A8S3WG34</accession>
<feature type="compositionally biased region" description="Polar residues" evidence="1">
    <location>
        <begin position="117"/>
        <end position="138"/>
    </location>
</feature>
<comment type="caution">
    <text evidence="2">The sequence shown here is derived from an EMBL/GenBank/DDBJ whole genome shotgun (WGS) entry which is preliminary data.</text>
</comment>
<dbReference type="Proteomes" id="UP000691718">
    <property type="component" value="Unassembled WGS sequence"/>
</dbReference>
<protein>
    <submittedName>
        <fullName evidence="2">(apollo) hypothetical protein</fullName>
    </submittedName>
</protein>
<evidence type="ECO:0000313" key="2">
    <source>
        <dbReference type="EMBL" id="CAG4957168.1"/>
    </source>
</evidence>